<protein>
    <recommendedName>
        <fullName evidence="1">Oxidoreductase-like domain-containing protein</fullName>
    </recommendedName>
</protein>
<keyword evidence="3" id="KW-1185">Reference proteome</keyword>
<reference evidence="2 3" key="1">
    <citation type="submission" date="2020-05" db="EMBL/GenBank/DDBJ databases">
        <title>Genomic Encyclopedia of Type Strains, Phase IV (KMG-V): Genome sequencing to study the core and pangenomes of soil and plant-associated prokaryotes.</title>
        <authorList>
            <person name="Whitman W."/>
        </authorList>
    </citation>
    <scope>NUCLEOTIDE SEQUENCE [LARGE SCALE GENOMIC DNA]</scope>
    <source>
        <strain evidence="2 3">C29</strain>
    </source>
</reference>
<proteinExistence type="predicted"/>
<dbReference type="InterPro" id="IPR019180">
    <property type="entry name" value="Oxidoreductase-like_N"/>
</dbReference>
<evidence type="ECO:0000313" key="3">
    <source>
        <dbReference type="Proteomes" id="UP001516061"/>
    </source>
</evidence>
<name>A0ABX2G3Y7_9BURK</name>
<comment type="caution">
    <text evidence="2">The sequence shown here is derived from an EMBL/GenBank/DDBJ whole genome shotgun (WGS) entry which is preliminary data.</text>
</comment>
<sequence>MIWPVMTPPDYRDLADAALAALQPALKVEAEALIAEVRRRAADHGVQERLEDAPEAPISCCGRGCSNCVWLYYYGEVMFWRDGAMACWRAPA</sequence>
<evidence type="ECO:0000259" key="1">
    <source>
        <dbReference type="Pfam" id="PF09791"/>
    </source>
</evidence>
<dbReference type="EMBL" id="JABSNM010000010">
    <property type="protein sequence ID" value="NRT56710.1"/>
    <property type="molecule type" value="Genomic_DNA"/>
</dbReference>
<accession>A0ABX2G3Y7</accession>
<dbReference type="Proteomes" id="UP001516061">
    <property type="component" value="Unassembled WGS sequence"/>
</dbReference>
<evidence type="ECO:0000313" key="2">
    <source>
        <dbReference type="EMBL" id="NRT56710.1"/>
    </source>
</evidence>
<organism evidence="2 3">
    <name type="scientific">Sphaerotilus uruguayifluvii</name>
    <dbReference type="NCBI Taxonomy" id="2735897"/>
    <lineage>
        <taxon>Bacteria</taxon>
        <taxon>Pseudomonadati</taxon>
        <taxon>Pseudomonadota</taxon>
        <taxon>Betaproteobacteria</taxon>
        <taxon>Burkholderiales</taxon>
        <taxon>Sphaerotilaceae</taxon>
        <taxon>Sphaerotilus</taxon>
    </lineage>
</organism>
<dbReference type="RefSeq" id="WP_286180748.1">
    <property type="nucleotide sequence ID" value="NZ_JABSNM010000010.1"/>
</dbReference>
<gene>
    <name evidence="2" type="ORF">HNQ01_002457</name>
</gene>
<dbReference type="Pfam" id="PF09791">
    <property type="entry name" value="Oxidored-like"/>
    <property type="match status" value="1"/>
</dbReference>
<feature type="domain" description="Oxidoreductase-like" evidence="1">
    <location>
        <begin position="52"/>
        <end position="82"/>
    </location>
</feature>